<keyword evidence="3" id="KW-0694">RNA-binding</keyword>
<evidence type="ECO:0000259" key="10">
    <source>
        <dbReference type="Pfam" id="PF23726"/>
    </source>
</evidence>
<evidence type="ECO:0000256" key="5">
    <source>
        <dbReference type="ARBA" id="ARBA00038446"/>
    </source>
</evidence>
<evidence type="ECO:0000256" key="6">
    <source>
        <dbReference type="ARBA" id="ARBA00055487"/>
    </source>
</evidence>
<evidence type="ECO:0000256" key="7">
    <source>
        <dbReference type="ARBA" id="ARBA00075495"/>
    </source>
</evidence>
<comment type="caution">
    <text evidence="11">The sequence shown here is derived from an EMBL/GenBank/DDBJ whole genome shotgun (WGS) entry which is preliminary data.</text>
</comment>
<dbReference type="Pfam" id="PF10433">
    <property type="entry name" value="Beta-prop_RSE1_1st"/>
    <property type="match status" value="1"/>
</dbReference>
<dbReference type="FunFam" id="2.130.10.10:FF:000437">
    <property type="entry name" value="cleavage and polyadenylation specificity factor subunit 1"/>
    <property type="match status" value="1"/>
</dbReference>
<evidence type="ECO:0000256" key="3">
    <source>
        <dbReference type="ARBA" id="ARBA00022884"/>
    </source>
</evidence>
<feature type="domain" description="RSE1/DDB1/CPSF1 second beta-propeller" evidence="10">
    <location>
        <begin position="888"/>
        <end position="1173"/>
    </location>
</feature>
<comment type="subcellular location">
    <subcellularLocation>
        <location evidence="1">Nucleus</location>
    </subcellularLocation>
</comment>
<accession>A0A834H5A6</accession>
<dbReference type="InterPro" id="IPR058543">
    <property type="entry name" value="Beta-prop_RSE1/DDB1/CPSF1_2nd"/>
</dbReference>
<keyword evidence="12" id="KW-1185">Reference proteome</keyword>
<comment type="similarity">
    <text evidence="5">Belongs to the CPSF1 family.</text>
</comment>
<dbReference type="Pfam" id="PF23726">
    <property type="entry name" value="Beta-prop_RSE1_2nd"/>
    <property type="match status" value="2"/>
</dbReference>
<dbReference type="EMBL" id="WJXA01000003">
    <property type="protein sequence ID" value="KAF7147167.1"/>
    <property type="molecule type" value="Genomic_DNA"/>
</dbReference>
<evidence type="ECO:0000256" key="1">
    <source>
        <dbReference type="ARBA" id="ARBA00004123"/>
    </source>
</evidence>
<dbReference type="InterPro" id="IPR036322">
    <property type="entry name" value="WD40_repeat_dom_sf"/>
</dbReference>
<dbReference type="InterPro" id="IPR015943">
    <property type="entry name" value="WD40/YVTN_repeat-like_dom_sf"/>
</dbReference>
<evidence type="ECO:0000259" key="9">
    <source>
        <dbReference type="Pfam" id="PF10433"/>
    </source>
</evidence>
<dbReference type="GO" id="GO:0006397">
    <property type="term" value="P:mRNA processing"/>
    <property type="evidence" value="ECO:0007669"/>
    <property type="project" value="UniProtKB-KW"/>
</dbReference>
<feature type="domain" description="RSE1/DDB1/CPSF1 first beta-propeller" evidence="9">
    <location>
        <begin position="100"/>
        <end position="396"/>
    </location>
</feature>
<dbReference type="FunFam" id="2.130.10.10:FF:000402">
    <property type="entry name" value="Cleavage and polyadenylation specificity factor subunit 1"/>
    <property type="match status" value="1"/>
</dbReference>
<dbReference type="Gene3D" id="2.130.10.10">
    <property type="entry name" value="YVTN repeat-like/Quinoprotein amine dehydrogenase"/>
    <property type="match status" value="3"/>
</dbReference>
<proteinExistence type="inferred from homology"/>
<dbReference type="GO" id="GO:0005634">
    <property type="term" value="C:nucleus"/>
    <property type="evidence" value="ECO:0007669"/>
    <property type="project" value="UniProtKB-SubCell"/>
</dbReference>
<dbReference type="Pfam" id="PF03178">
    <property type="entry name" value="CPSF_A"/>
    <property type="match status" value="1"/>
</dbReference>
<keyword evidence="2" id="KW-0507">mRNA processing</keyword>
<evidence type="ECO:0000313" key="12">
    <source>
        <dbReference type="Proteomes" id="UP000626092"/>
    </source>
</evidence>
<evidence type="ECO:0000256" key="4">
    <source>
        <dbReference type="ARBA" id="ARBA00023242"/>
    </source>
</evidence>
<dbReference type="SUPFAM" id="SSF50978">
    <property type="entry name" value="WD40 repeat-like"/>
    <property type="match status" value="1"/>
</dbReference>
<dbReference type="InterPro" id="IPR004871">
    <property type="entry name" value="RSE1/DDB1/CPSF1_C"/>
</dbReference>
<evidence type="ECO:0000313" key="11">
    <source>
        <dbReference type="EMBL" id="KAF7147167.1"/>
    </source>
</evidence>
<dbReference type="GO" id="GO:0003723">
    <property type="term" value="F:RNA binding"/>
    <property type="evidence" value="ECO:0007669"/>
    <property type="project" value="UniProtKB-KW"/>
</dbReference>
<evidence type="ECO:0000259" key="8">
    <source>
        <dbReference type="Pfam" id="PF03178"/>
    </source>
</evidence>
<organism evidence="11 12">
    <name type="scientific">Rhododendron simsii</name>
    <name type="common">Sims's rhododendron</name>
    <dbReference type="NCBI Taxonomy" id="118357"/>
    <lineage>
        <taxon>Eukaryota</taxon>
        <taxon>Viridiplantae</taxon>
        <taxon>Streptophyta</taxon>
        <taxon>Embryophyta</taxon>
        <taxon>Tracheophyta</taxon>
        <taxon>Spermatophyta</taxon>
        <taxon>Magnoliopsida</taxon>
        <taxon>eudicotyledons</taxon>
        <taxon>Gunneridae</taxon>
        <taxon>Pentapetalae</taxon>
        <taxon>asterids</taxon>
        <taxon>Ericales</taxon>
        <taxon>Ericaceae</taxon>
        <taxon>Ericoideae</taxon>
        <taxon>Rhodoreae</taxon>
        <taxon>Rhododendron</taxon>
    </lineage>
</organism>
<dbReference type="Proteomes" id="UP000626092">
    <property type="component" value="Unassembled WGS sequence"/>
</dbReference>
<comment type="function">
    <text evidence="6">CPSF plays a key role in pre-mRNA 3'-end formation, recognizing the AAUAAA signal sequence and interacting with poly(A)polymerase and other factors to bring about cleavage and poly(A) addition. This subunit is involved in the RNA recognition step of the polyadenylation reaction.</text>
</comment>
<dbReference type="OrthoDB" id="6109at2759"/>
<keyword evidence="4" id="KW-0539">Nucleus</keyword>
<feature type="domain" description="RSE1/DDB1/CPSF1 C-terminal" evidence="8">
    <location>
        <begin position="1250"/>
        <end position="1595"/>
    </location>
</feature>
<reference evidence="11" key="1">
    <citation type="submission" date="2019-11" db="EMBL/GenBank/DDBJ databases">
        <authorList>
            <person name="Liu Y."/>
            <person name="Hou J."/>
            <person name="Li T.-Q."/>
            <person name="Guan C.-H."/>
            <person name="Wu X."/>
            <person name="Wu H.-Z."/>
            <person name="Ling F."/>
            <person name="Zhang R."/>
            <person name="Shi X.-G."/>
            <person name="Ren J.-P."/>
            <person name="Chen E.-F."/>
            <person name="Sun J.-M."/>
        </authorList>
    </citation>
    <scope>NUCLEOTIDE SEQUENCE</scope>
    <source>
        <strain evidence="11">Adult_tree_wgs_1</strain>
        <tissue evidence="11">Leaves</tissue>
    </source>
</reference>
<name>A0A834H5A6_RHOSS</name>
<feature type="domain" description="RSE1/DDB1/CPSF1 second beta-propeller" evidence="10">
    <location>
        <begin position="635"/>
        <end position="785"/>
    </location>
</feature>
<gene>
    <name evidence="11" type="ORF">RHSIM_Rhsim03G0172000</name>
</gene>
<protein>
    <recommendedName>
        <fullName evidence="7">Cleavage and polyadenylation specificity factor 160 kDa subunit</fullName>
    </recommendedName>
</protein>
<dbReference type="PANTHER" id="PTHR10644">
    <property type="entry name" value="DNA REPAIR/RNA PROCESSING CPSF FAMILY"/>
    <property type="match status" value="1"/>
</dbReference>
<sequence>MSYAAFKMMHLPTGIENCASGFITHCSTDSAARMPTIQTDDLDADWPPENAASPVPNLVVTAGNVLEIYVVRVQEEGGREARGTAEAKRGGVMAGISGASLELVCHYRLHGNVETMAILSAAGGEGGRKRDSIILAFQDAKMSVLEFDDSIHGLRTSSMHCFEGPDWLHLKRGRESFTRGPLVKPDPQGRCAGVLVYGLQMIILKAAEAGSGLVSEENALTTGGAVPARVESSYVVSLRDLDMKHVKDFIFLHGYIEPVMVILHERELTWAGRVSWKHHTCMISALSINTTLKQHPLIWSAANLPHDAYKLLAVPSPIGGVLVLSANTVHYHSQSASCMLALNNFAVSVGSSQEMPRSSFSVELDAANATWLLNDVAMLSTKTGELLLLTLVYDGRRMLVPCYLIRESKLLLGPELCLFPPLVRLKSSLTKYLLYAELTVSLDTLCPEILFLRTPLVAGVEMTSSSGTIVVQRLDLSKSRASVLTSGMATLGNSLFFLGSRLGDSLLVQFSCGIGASALPHGMKEEVADIEGDIPSAKRLRRSPSDTLLEMVNGEELSLYGSGPSNAQSAQKTFSFAVRDSLINVGPLKDFSNGLRINADLSATGIAKQSNYELVCCSGHGKNGTLCVLQQSIRPETITQEQLPGCKGLWTVYHKNTRSHSVDSAKMGLEDDEYHAYLIISLETRTMVLEAASNLEEVTETVDYYVQGSTIAAGNLFGRRRVVQVFARGARILDGAFMTQDLSFRTPNSEAGAGSETLTVSSVAIADPYVLLKMTDGSIQLLVGDCLQKGLETACKGDKLWRRVVVAMYGESLGAWVIEGHLLGVGGLLYGRKLQSEWGPEKDVFWGFGPRSLFQGQGLGCIAKMSSVDYVATLVYPSTCMVSSSVPTVFESSKKTISACTLYHDKGPEPWLRKTSTDAWLSTGIEEAIDGTDGTSHDQGDIYCVVCYESGTLEIFDVPNFSCVFSVDAFVSGKTYLLDTFIQEPSGDPQKLVIKDSEELPGQGRKENTHNLKVVELTMQRWSGQHSRPYLFGILTDGTILCYHAYLFEASEIASKIEEVVSLQNSVNLSSVSTSRLRNLRFVRVPFDSYAREETLSGTPCQRITIFKNVGGYQGLFLSGSRPAWFMIFRERLRVHPQLCDGPIVAFAVLHNVNCNHGLIYVTSQGILKICQLPSVSCYDNYWPVQKIPLKCTPHQVTYFAEKNLYPLIVSVPVLKPLNQVLSSLIDQEAGQQIEHDSLSFDGSYSVDEFEVRIMEPEKSGGPWQTRATIPMQTSENALTVRVVTLLNTTTKENVTLLAIGTAYVQGEDVAARGRVLLFSVDRDPDNSQTVILRNAVGYVMIFYPSQVSEVYSKESKGAISALASLQGHLLIASGPKITINKWTGSELTGVAFFDVPALYVVSINIVKNFILLGDIHKSIYFFSWKEPQLSLLAKDFGSLDCFATEFLIDGSTLSLMVSDEQKNVQIFYYAPKMSESWKGQKLLSRAEFHVGAHVTKFLRLQMLPTSSDRTNAATSGSDKTNRFALVFGTLDGSIGCIAPLDELTFRRLQSLQKKLIDVVPHVAGLNPRSFRQFHSNGKAHRPGPDSIVDFELLCDQFIDVLFETCGKREKGREGEQNELGFAKEDKNFEMIPLEEQLEIAQQIGTTRSQIISNLNDLTLGTSFL</sequence>
<dbReference type="InterPro" id="IPR018846">
    <property type="entry name" value="Beta-prop_RSE1/DDB1/CPSF1_1st"/>
</dbReference>
<evidence type="ECO:0000256" key="2">
    <source>
        <dbReference type="ARBA" id="ARBA00022664"/>
    </source>
</evidence>
<dbReference type="InterPro" id="IPR050358">
    <property type="entry name" value="RSE1/DDB1/CFT1"/>
</dbReference>